<dbReference type="RefSeq" id="WP_093614063.1">
    <property type="nucleotide sequence ID" value="NZ_BOMT01000035.1"/>
</dbReference>
<evidence type="ECO:0000259" key="1">
    <source>
        <dbReference type="PROSITE" id="PS51186"/>
    </source>
</evidence>
<dbReference type="STRING" id="35752.SAMN05421541_105175"/>
<dbReference type="PROSITE" id="PS51186">
    <property type="entry name" value="GNAT"/>
    <property type="match status" value="1"/>
</dbReference>
<dbReference type="GO" id="GO:0016747">
    <property type="term" value="F:acyltransferase activity, transferring groups other than amino-acyl groups"/>
    <property type="evidence" value="ECO:0007669"/>
    <property type="project" value="InterPro"/>
</dbReference>
<keyword evidence="2" id="KW-0687">Ribonucleoprotein</keyword>
<dbReference type="CDD" id="cd04301">
    <property type="entry name" value="NAT_SF"/>
    <property type="match status" value="1"/>
</dbReference>
<dbReference type="OrthoDB" id="5243104at2"/>
<name>A0A1I2F8N0_9ACTN</name>
<evidence type="ECO:0000313" key="2">
    <source>
        <dbReference type="EMBL" id="SFF01157.1"/>
    </source>
</evidence>
<dbReference type="EMBL" id="FONV01000005">
    <property type="protein sequence ID" value="SFF01157.1"/>
    <property type="molecule type" value="Genomic_DNA"/>
</dbReference>
<feature type="domain" description="N-acetyltransferase" evidence="1">
    <location>
        <begin position="1"/>
        <end position="157"/>
    </location>
</feature>
<protein>
    <submittedName>
        <fullName evidence="2">Ribosomal protein S18 acetylase RimI</fullName>
    </submittedName>
</protein>
<dbReference type="InterPro" id="IPR000182">
    <property type="entry name" value="GNAT_dom"/>
</dbReference>
<dbReference type="GO" id="GO:0005840">
    <property type="term" value="C:ribosome"/>
    <property type="evidence" value="ECO:0007669"/>
    <property type="project" value="UniProtKB-KW"/>
</dbReference>
<proteinExistence type="predicted"/>
<keyword evidence="2" id="KW-0689">Ribosomal protein</keyword>
<gene>
    <name evidence="2" type="ORF">SAMN05421541_105175</name>
</gene>
<evidence type="ECO:0000313" key="3">
    <source>
        <dbReference type="Proteomes" id="UP000199645"/>
    </source>
</evidence>
<sequence>MKIRQATAADVDELVRLRAVLLKIFRSAGWNDDWRAPARASLLRRLTAPDPVLAAFVVENPDGPGLAACAVGVIDEHLGNPYSPDGRVGYVFNVVTDPGMRRRGYSRACMEALLGWFRDQGVRVADLKASPDGEPLYTALGFARTSEPAMRLRLENP</sequence>
<keyword evidence="3" id="KW-1185">Reference proteome</keyword>
<dbReference type="InterPro" id="IPR016181">
    <property type="entry name" value="Acyl_CoA_acyltransferase"/>
</dbReference>
<accession>A0A1I2F8N0</accession>
<dbReference type="Proteomes" id="UP000199645">
    <property type="component" value="Unassembled WGS sequence"/>
</dbReference>
<organism evidence="2 3">
    <name type="scientific">Actinoplanes philippinensis</name>
    <dbReference type="NCBI Taxonomy" id="35752"/>
    <lineage>
        <taxon>Bacteria</taxon>
        <taxon>Bacillati</taxon>
        <taxon>Actinomycetota</taxon>
        <taxon>Actinomycetes</taxon>
        <taxon>Micromonosporales</taxon>
        <taxon>Micromonosporaceae</taxon>
        <taxon>Actinoplanes</taxon>
    </lineage>
</organism>
<dbReference type="AlphaFoldDB" id="A0A1I2F8N0"/>
<dbReference type="Pfam" id="PF00583">
    <property type="entry name" value="Acetyltransf_1"/>
    <property type="match status" value="1"/>
</dbReference>
<dbReference type="SUPFAM" id="SSF55729">
    <property type="entry name" value="Acyl-CoA N-acyltransferases (Nat)"/>
    <property type="match status" value="1"/>
</dbReference>
<reference evidence="2 3" key="1">
    <citation type="submission" date="2016-10" db="EMBL/GenBank/DDBJ databases">
        <authorList>
            <person name="de Groot N.N."/>
        </authorList>
    </citation>
    <scope>NUCLEOTIDE SEQUENCE [LARGE SCALE GENOMIC DNA]</scope>
    <source>
        <strain evidence="2 3">DSM 43019</strain>
    </source>
</reference>
<dbReference type="Gene3D" id="3.40.630.30">
    <property type="match status" value="1"/>
</dbReference>